<dbReference type="PANTHER" id="PTHR43617:SF34">
    <property type="entry name" value="PUTATIVE-RELATED"/>
    <property type="match status" value="1"/>
</dbReference>
<keyword evidence="2" id="KW-0808">Transferase</keyword>
<evidence type="ECO:0000259" key="1">
    <source>
        <dbReference type="PROSITE" id="PS51186"/>
    </source>
</evidence>
<dbReference type="AlphaFoldDB" id="A0A098ENA6"/>
<evidence type="ECO:0000313" key="3">
    <source>
        <dbReference type="Proteomes" id="UP000043699"/>
    </source>
</evidence>
<dbReference type="InterPro" id="IPR000182">
    <property type="entry name" value="GNAT_dom"/>
</dbReference>
<dbReference type="InterPro" id="IPR050276">
    <property type="entry name" value="MshD_Acetyltransferase"/>
</dbReference>
<dbReference type="GO" id="GO:0016747">
    <property type="term" value="F:acyltransferase activity, transferring groups other than amino-acyl groups"/>
    <property type="evidence" value="ECO:0007669"/>
    <property type="project" value="InterPro"/>
</dbReference>
<dbReference type="PANTHER" id="PTHR43617">
    <property type="entry name" value="L-AMINO ACID N-ACETYLTRANSFERASE"/>
    <property type="match status" value="1"/>
</dbReference>
<dbReference type="InterPro" id="IPR016181">
    <property type="entry name" value="Acyl_CoA_acyltransferase"/>
</dbReference>
<dbReference type="STRING" id="1499687.BN1080_02774"/>
<dbReference type="EMBL" id="CCXS01000001">
    <property type="protein sequence ID" value="CEG23769.1"/>
    <property type="molecule type" value="Genomic_DNA"/>
</dbReference>
<reference evidence="2 3" key="1">
    <citation type="submission" date="2014-09" db="EMBL/GenBank/DDBJ databases">
        <authorList>
            <person name="Urmite Genomes Urmite Genomes"/>
        </authorList>
    </citation>
    <scope>NUCLEOTIDE SEQUENCE [LARGE SCALE GENOMIC DNA]</scope>
    <source>
        <strain evidence="2 3">ES2</strain>
    </source>
</reference>
<feature type="domain" description="N-acetyltransferase" evidence="1">
    <location>
        <begin position="14"/>
        <end position="163"/>
    </location>
</feature>
<dbReference type="RefSeq" id="WP_234398973.1">
    <property type="nucleotide sequence ID" value="NZ_CCXS01000001.1"/>
</dbReference>
<protein>
    <submittedName>
        <fullName evidence="2">Putative acetyltransferase</fullName>
    </submittedName>
</protein>
<name>A0A098ENA6_9BACL</name>
<dbReference type="PROSITE" id="PS51186">
    <property type="entry name" value="GNAT"/>
    <property type="match status" value="1"/>
</dbReference>
<dbReference type="CDD" id="cd04301">
    <property type="entry name" value="NAT_SF"/>
    <property type="match status" value="1"/>
</dbReference>
<dbReference type="Gene3D" id="3.40.630.30">
    <property type="match status" value="1"/>
</dbReference>
<evidence type="ECO:0000313" key="2">
    <source>
        <dbReference type="EMBL" id="CEG23769.1"/>
    </source>
</evidence>
<dbReference type="Proteomes" id="UP000043699">
    <property type="component" value="Unassembled WGS sequence"/>
</dbReference>
<keyword evidence="3" id="KW-1185">Reference proteome</keyword>
<dbReference type="SUPFAM" id="SSF55729">
    <property type="entry name" value="Acyl-CoA N-acyltransferases (Nat)"/>
    <property type="match status" value="1"/>
</dbReference>
<accession>A0A098ENA6</accession>
<proteinExistence type="predicted"/>
<organism evidence="2 3">
    <name type="scientific">Planococcus massiliensis</name>
    <dbReference type="NCBI Taxonomy" id="1499687"/>
    <lineage>
        <taxon>Bacteria</taxon>
        <taxon>Bacillati</taxon>
        <taxon>Bacillota</taxon>
        <taxon>Bacilli</taxon>
        <taxon>Bacillales</taxon>
        <taxon>Caryophanaceae</taxon>
        <taxon>Planococcus</taxon>
    </lineage>
</organism>
<sequence length="163" mass="18870">MDDSNDKGREVFLMEMNLFTEKDLQKCIAAFMEVFNAEPWNDQWEPERAERYLMDFVRTPGFMGIVATEGEEVIGFLFGAKRAWWSGDEFFIYEMCVKATVQNQGVGKALLKHLLEKLESDNVATVSLLTDRGIPAEAFYKKNGFEEIERLVYLSREVRMNLS</sequence>
<gene>
    <name evidence="2" type="ORF">BN1080_02774</name>
</gene>
<dbReference type="Pfam" id="PF00583">
    <property type="entry name" value="Acetyltransf_1"/>
    <property type="match status" value="1"/>
</dbReference>